<feature type="transmembrane region" description="Helical" evidence="1">
    <location>
        <begin position="60"/>
        <end position="80"/>
    </location>
</feature>
<reference evidence="2" key="1">
    <citation type="journal article" date="2015" name="Nature">
        <title>Complex archaea that bridge the gap between prokaryotes and eukaryotes.</title>
        <authorList>
            <person name="Spang A."/>
            <person name="Saw J.H."/>
            <person name="Jorgensen S.L."/>
            <person name="Zaremba-Niedzwiedzka K."/>
            <person name="Martijn J."/>
            <person name="Lind A.E."/>
            <person name="van Eijk R."/>
            <person name="Schleper C."/>
            <person name="Guy L."/>
            <person name="Ettema T.J."/>
        </authorList>
    </citation>
    <scope>NUCLEOTIDE SEQUENCE</scope>
</reference>
<proteinExistence type="predicted"/>
<keyword evidence="1" id="KW-0472">Membrane</keyword>
<feature type="transmembrane region" description="Helical" evidence="1">
    <location>
        <begin position="35"/>
        <end position="54"/>
    </location>
</feature>
<organism evidence="2">
    <name type="scientific">marine sediment metagenome</name>
    <dbReference type="NCBI Taxonomy" id="412755"/>
    <lineage>
        <taxon>unclassified sequences</taxon>
        <taxon>metagenomes</taxon>
        <taxon>ecological metagenomes</taxon>
    </lineage>
</organism>
<accession>A0A0F9GDJ3</accession>
<dbReference type="EMBL" id="LAZR01018306">
    <property type="protein sequence ID" value="KKL96894.1"/>
    <property type="molecule type" value="Genomic_DNA"/>
</dbReference>
<sequence>MLQLTLSLILFTATSLFYLSNRHQRLLSKPINKSWRKLTFVLFVIAIPLALYAFSNAAAVFFIILIIMLALIIIPLVSLIKRKEVK</sequence>
<feature type="transmembrane region" description="Helical" evidence="1">
    <location>
        <begin position="6"/>
        <end position="23"/>
    </location>
</feature>
<dbReference type="AlphaFoldDB" id="A0A0F9GDJ3"/>
<keyword evidence="1" id="KW-0812">Transmembrane</keyword>
<gene>
    <name evidence="2" type="ORF">LCGC14_1839930</name>
</gene>
<evidence type="ECO:0000313" key="2">
    <source>
        <dbReference type="EMBL" id="KKL96894.1"/>
    </source>
</evidence>
<comment type="caution">
    <text evidence="2">The sequence shown here is derived from an EMBL/GenBank/DDBJ whole genome shotgun (WGS) entry which is preliminary data.</text>
</comment>
<evidence type="ECO:0000256" key="1">
    <source>
        <dbReference type="SAM" id="Phobius"/>
    </source>
</evidence>
<protein>
    <submittedName>
        <fullName evidence="2">Uncharacterized protein</fullName>
    </submittedName>
</protein>
<keyword evidence="1" id="KW-1133">Transmembrane helix</keyword>
<name>A0A0F9GDJ3_9ZZZZ</name>